<evidence type="ECO:0000256" key="13">
    <source>
        <dbReference type="ARBA" id="ARBA00048173"/>
    </source>
</evidence>
<organism evidence="16 17">
    <name type="scientific">Austropuccinia psidii MF-1</name>
    <dbReference type="NCBI Taxonomy" id="1389203"/>
    <lineage>
        <taxon>Eukaryota</taxon>
        <taxon>Fungi</taxon>
        <taxon>Dikarya</taxon>
        <taxon>Basidiomycota</taxon>
        <taxon>Pucciniomycotina</taxon>
        <taxon>Pucciniomycetes</taxon>
        <taxon>Pucciniales</taxon>
        <taxon>Sphaerophragmiaceae</taxon>
        <taxon>Austropuccinia</taxon>
    </lineage>
</organism>
<dbReference type="GO" id="GO:0032196">
    <property type="term" value="P:transposition"/>
    <property type="evidence" value="ECO:0007669"/>
    <property type="project" value="UniProtKB-KW"/>
</dbReference>
<keyword evidence="11" id="KW-0808">Transferase</keyword>
<dbReference type="InterPro" id="IPR036397">
    <property type="entry name" value="RNaseH_sf"/>
</dbReference>
<keyword evidence="6" id="KW-0378">Hydrolase</keyword>
<gene>
    <name evidence="16" type="ORF">O181_007553</name>
</gene>
<keyword evidence="4" id="KW-0479">Metal-binding</keyword>
<evidence type="ECO:0000313" key="17">
    <source>
        <dbReference type="Proteomes" id="UP000765509"/>
    </source>
</evidence>
<dbReference type="GO" id="GO:0006310">
    <property type="term" value="P:DNA recombination"/>
    <property type="evidence" value="ECO:0007669"/>
    <property type="project" value="UniProtKB-KW"/>
</dbReference>
<evidence type="ECO:0000256" key="12">
    <source>
        <dbReference type="ARBA" id="ARBA00023172"/>
    </source>
</evidence>
<comment type="catalytic activity">
    <reaction evidence="14">
        <text>DNA(n) + a 2'-deoxyribonucleoside 5'-triphosphate = DNA(n+1) + diphosphate</text>
        <dbReference type="Rhea" id="RHEA:22508"/>
        <dbReference type="Rhea" id="RHEA-COMP:17339"/>
        <dbReference type="Rhea" id="RHEA-COMP:17340"/>
        <dbReference type="ChEBI" id="CHEBI:33019"/>
        <dbReference type="ChEBI" id="CHEBI:61560"/>
        <dbReference type="ChEBI" id="CHEBI:173112"/>
        <dbReference type="EC" id="2.7.7.7"/>
    </reaction>
</comment>
<dbReference type="GO" id="GO:0015074">
    <property type="term" value="P:DNA integration"/>
    <property type="evidence" value="ECO:0007669"/>
    <property type="project" value="UniProtKB-KW"/>
</dbReference>
<evidence type="ECO:0000259" key="15">
    <source>
        <dbReference type="PROSITE" id="PS50994"/>
    </source>
</evidence>
<keyword evidence="9" id="KW-0229">DNA integration</keyword>
<dbReference type="InterPro" id="IPR039537">
    <property type="entry name" value="Retrotran_Ty1/copia-like"/>
</dbReference>
<dbReference type="GO" id="GO:0016787">
    <property type="term" value="F:hydrolase activity"/>
    <property type="evidence" value="ECO:0007669"/>
    <property type="project" value="UniProtKB-KW"/>
</dbReference>
<name>A0A9Q3BMF2_9BASI</name>
<proteinExistence type="predicted"/>
<reference evidence="16" key="1">
    <citation type="submission" date="2021-03" db="EMBL/GenBank/DDBJ databases">
        <title>Draft genome sequence of rust myrtle Austropuccinia psidii MF-1, a brazilian biotype.</title>
        <authorList>
            <person name="Quecine M.C."/>
            <person name="Pachon D.M.R."/>
            <person name="Bonatelli M.L."/>
            <person name="Correr F.H."/>
            <person name="Franceschini L.M."/>
            <person name="Leite T.F."/>
            <person name="Margarido G.R.A."/>
            <person name="Almeida C.A."/>
            <person name="Ferrarezi J.A."/>
            <person name="Labate C.A."/>
        </authorList>
    </citation>
    <scope>NUCLEOTIDE SEQUENCE</scope>
    <source>
        <strain evidence="16">MF-1</strain>
    </source>
</reference>
<dbReference type="PROSITE" id="PS50994">
    <property type="entry name" value="INTEGRASE"/>
    <property type="match status" value="1"/>
</dbReference>
<evidence type="ECO:0000256" key="1">
    <source>
        <dbReference type="ARBA" id="ARBA00022578"/>
    </source>
</evidence>
<dbReference type="PANTHER" id="PTHR42648:SF11">
    <property type="entry name" value="TRANSPOSON TY4-P GAG-POL POLYPROTEIN"/>
    <property type="match status" value="1"/>
</dbReference>
<dbReference type="GO" id="GO:0005634">
    <property type="term" value="C:nucleus"/>
    <property type="evidence" value="ECO:0007669"/>
    <property type="project" value="UniProtKB-ARBA"/>
</dbReference>
<keyword evidence="10" id="KW-0695">RNA-directed DNA polymerase</keyword>
<dbReference type="SUPFAM" id="SSF53098">
    <property type="entry name" value="Ribonuclease H-like"/>
    <property type="match status" value="1"/>
</dbReference>
<evidence type="ECO:0000256" key="8">
    <source>
        <dbReference type="ARBA" id="ARBA00022884"/>
    </source>
</evidence>
<keyword evidence="17" id="KW-1185">Reference proteome</keyword>
<dbReference type="GO" id="GO:0003887">
    <property type="term" value="F:DNA-directed DNA polymerase activity"/>
    <property type="evidence" value="ECO:0007669"/>
    <property type="project" value="UniProtKB-KW"/>
</dbReference>
<evidence type="ECO:0000313" key="16">
    <source>
        <dbReference type="EMBL" id="MBW0467838.1"/>
    </source>
</evidence>
<dbReference type="Proteomes" id="UP000765509">
    <property type="component" value="Unassembled WGS sequence"/>
</dbReference>
<dbReference type="PANTHER" id="PTHR42648">
    <property type="entry name" value="TRANSPOSASE, PUTATIVE-RELATED"/>
    <property type="match status" value="1"/>
</dbReference>
<evidence type="ECO:0000256" key="4">
    <source>
        <dbReference type="ARBA" id="ARBA00022723"/>
    </source>
</evidence>
<accession>A0A9Q3BMF2</accession>
<evidence type="ECO:0000256" key="11">
    <source>
        <dbReference type="ARBA" id="ARBA00022932"/>
    </source>
</evidence>
<keyword evidence="5" id="KW-0255">Endonuclease</keyword>
<comment type="catalytic activity">
    <reaction evidence="13">
        <text>DNA(n) + a 2'-deoxyribonucleoside 5'-triphosphate = DNA(n+1) + diphosphate</text>
        <dbReference type="Rhea" id="RHEA:22508"/>
        <dbReference type="Rhea" id="RHEA-COMP:17339"/>
        <dbReference type="Rhea" id="RHEA-COMP:17340"/>
        <dbReference type="ChEBI" id="CHEBI:33019"/>
        <dbReference type="ChEBI" id="CHEBI:61560"/>
        <dbReference type="ChEBI" id="CHEBI:173112"/>
        <dbReference type="EC" id="2.7.7.49"/>
    </reaction>
</comment>
<keyword evidence="3" id="KW-0540">Nuclease</keyword>
<evidence type="ECO:0000256" key="6">
    <source>
        <dbReference type="ARBA" id="ARBA00022801"/>
    </source>
</evidence>
<dbReference type="InterPro" id="IPR012337">
    <property type="entry name" value="RNaseH-like_sf"/>
</dbReference>
<dbReference type="GO" id="GO:0004519">
    <property type="term" value="F:endonuclease activity"/>
    <property type="evidence" value="ECO:0007669"/>
    <property type="project" value="UniProtKB-KW"/>
</dbReference>
<evidence type="ECO:0000256" key="5">
    <source>
        <dbReference type="ARBA" id="ARBA00022759"/>
    </source>
</evidence>
<comment type="caution">
    <text evidence="16">The sequence shown here is derived from an EMBL/GenBank/DDBJ whole genome shotgun (WGS) entry which is preliminary data.</text>
</comment>
<feature type="domain" description="Integrase catalytic" evidence="15">
    <location>
        <begin position="243"/>
        <end position="409"/>
    </location>
</feature>
<dbReference type="GO" id="GO:0046872">
    <property type="term" value="F:metal ion binding"/>
    <property type="evidence" value="ECO:0007669"/>
    <property type="project" value="UniProtKB-KW"/>
</dbReference>
<keyword evidence="11" id="KW-0239">DNA-directed DNA polymerase</keyword>
<evidence type="ECO:0000256" key="14">
    <source>
        <dbReference type="ARBA" id="ARBA00049244"/>
    </source>
</evidence>
<evidence type="ECO:0000256" key="9">
    <source>
        <dbReference type="ARBA" id="ARBA00022908"/>
    </source>
</evidence>
<sequence length="409" mass="45688">MIMQADVHRPPDHLIDCFGTSFFHWWADCPHTKGMANPHPRSPFPCKTRYPQQAFSTKLGCALSMGEGISSTFCQAWGSNKVLSDLGASIHLSGALCFASHMRPFFPFRIFFADSSSAILVMQMTTLRLPVKNGTVVVQDVAYSKKSRVQFYQWGVVPVFDDLVLSLFVSGFTVTTTFSNNCWWLDALSAEGTKGLASVTPSNSLSSFEINPISHPSTMSLNSCEWNERLGQACYKMVISFLKQHVPLFDHKSWKPFYCGTCAVAKSTHRLARAHTEIPKESPLDLLVVVYPLKARSDTPKAILDVIKQSQVRLRSTPKALRTDNAWEFTSSSFVLSLAKLGVSVYPSLPYLPQENGEAKQLNRVLGDMAQSVILESQMPNHFWQFAYASVCFLHNRLPNSRCPQIITS</sequence>
<keyword evidence="7" id="KW-0460">Magnesium</keyword>
<dbReference type="Gene3D" id="3.30.420.10">
    <property type="entry name" value="Ribonuclease H-like superfamily/Ribonuclease H"/>
    <property type="match status" value="1"/>
</dbReference>
<dbReference type="AlphaFoldDB" id="A0A9Q3BMF2"/>
<keyword evidence="8" id="KW-0694">RNA-binding</keyword>
<evidence type="ECO:0000256" key="10">
    <source>
        <dbReference type="ARBA" id="ARBA00022918"/>
    </source>
</evidence>
<evidence type="ECO:0000256" key="7">
    <source>
        <dbReference type="ARBA" id="ARBA00022842"/>
    </source>
</evidence>
<protein>
    <recommendedName>
        <fullName evidence="15">Integrase catalytic domain-containing protein</fullName>
    </recommendedName>
</protein>
<keyword evidence="12" id="KW-0233">DNA recombination</keyword>
<keyword evidence="1" id="KW-0815">Transposition</keyword>
<dbReference type="OrthoDB" id="4363844at2759"/>
<keyword evidence="2" id="KW-0548">Nucleotidyltransferase</keyword>
<dbReference type="InterPro" id="IPR001584">
    <property type="entry name" value="Integrase_cat-core"/>
</dbReference>
<evidence type="ECO:0000256" key="3">
    <source>
        <dbReference type="ARBA" id="ARBA00022722"/>
    </source>
</evidence>
<dbReference type="EMBL" id="AVOT02001694">
    <property type="protein sequence ID" value="MBW0467838.1"/>
    <property type="molecule type" value="Genomic_DNA"/>
</dbReference>
<dbReference type="GO" id="GO:0003723">
    <property type="term" value="F:RNA binding"/>
    <property type="evidence" value="ECO:0007669"/>
    <property type="project" value="UniProtKB-KW"/>
</dbReference>
<evidence type="ECO:0000256" key="2">
    <source>
        <dbReference type="ARBA" id="ARBA00022695"/>
    </source>
</evidence>
<dbReference type="GO" id="GO:0003964">
    <property type="term" value="F:RNA-directed DNA polymerase activity"/>
    <property type="evidence" value="ECO:0007669"/>
    <property type="project" value="UniProtKB-KW"/>
</dbReference>